<feature type="region of interest" description="Disordered" evidence="1">
    <location>
        <begin position="84"/>
        <end position="115"/>
    </location>
</feature>
<dbReference type="AlphaFoldDB" id="A0A4Y2DU82"/>
<reference evidence="2 3" key="1">
    <citation type="journal article" date="2019" name="Sci. Rep.">
        <title>Orb-weaving spider Araneus ventricosus genome elucidates the spidroin gene catalogue.</title>
        <authorList>
            <person name="Kono N."/>
            <person name="Nakamura H."/>
            <person name="Ohtoshi R."/>
            <person name="Moran D.A.P."/>
            <person name="Shinohara A."/>
            <person name="Yoshida Y."/>
            <person name="Fujiwara M."/>
            <person name="Mori M."/>
            <person name="Tomita M."/>
            <person name="Arakawa K."/>
        </authorList>
    </citation>
    <scope>NUCLEOTIDE SEQUENCE [LARGE SCALE GENOMIC DNA]</scope>
</reference>
<dbReference type="Proteomes" id="UP000499080">
    <property type="component" value="Unassembled WGS sequence"/>
</dbReference>
<feature type="compositionally biased region" description="Polar residues" evidence="1">
    <location>
        <begin position="96"/>
        <end position="108"/>
    </location>
</feature>
<organism evidence="2 3">
    <name type="scientific">Araneus ventricosus</name>
    <name type="common">Orbweaver spider</name>
    <name type="synonym">Epeira ventricosa</name>
    <dbReference type="NCBI Taxonomy" id="182803"/>
    <lineage>
        <taxon>Eukaryota</taxon>
        <taxon>Metazoa</taxon>
        <taxon>Ecdysozoa</taxon>
        <taxon>Arthropoda</taxon>
        <taxon>Chelicerata</taxon>
        <taxon>Arachnida</taxon>
        <taxon>Araneae</taxon>
        <taxon>Araneomorphae</taxon>
        <taxon>Entelegynae</taxon>
        <taxon>Araneoidea</taxon>
        <taxon>Araneidae</taxon>
        <taxon>Araneus</taxon>
    </lineage>
</organism>
<accession>A0A4Y2DU82</accession>
<proteinExistence type="predicted"/>
<sequence length="115" mass="12553">MPLDNKCRIGPMAWLPPHAYALVISIETEARFIAEDRTPTVGHTPACPRLAKIQSTLPMMWGGALTNAKSAVSSWWSSFSAPVPQEKLDSEEDEQISPSKETEAQQCSLDGLLAD</sequence>
<name>A0A4Y2DU82_ARAVE</name>
<evidence type="ECO:0000256" key="1">
    <source>
        <dbReference type="SAM" id="MobiDB-lite"/>
    </source>
</evidence>
<protein>
    <submittedName>
        <fullName evidence="2">Uncharacterized protein</fullName>
    </submittedName>
</protein>
<keyword evidence="3" id="KW-1185">Reference proteome</keyword>
<evidence type="ECO:0000313" key="3">
    <source>
        <dbReference type="Proteomes" id="UP000499080"/>
    </source>
</evidence>
<comment type="caution">
    <text evidence="2">The sequence shown here is derived from an EMBL/GenBank/DDBJ whole genome shotgun (WGS) entry which is preliminary data.</text>
</comment>
<dbReference type="EMBL" id="BGPR01000441">
    <property type="protein sequence ID" value="GBM20422.1"/>
    <property type="molecule type" value="Genomic_DNA"/>
</dbReference>
<gene>
    <name evidence="2" type="ORF">AVEN_222121_1</name>
</gene>
<evidence type="ECO:0000313" key="2">
    <source>
        <dbReference type="EMBL" id="GBM20422.1"/>
    </source>
</evidence>